<gene>
    <name evidence="17" type="primary">U6500E00440</name>
    <name evidence="17" type="ORF">SEUBUCD650_0E00440</name>
</gene>
<evidence type="ECO:0000256" key="2">
    <source>
        <dbReference type="ARBA" id="ARBA00004589"/>
    </source>
</evidence>
<dbReference type="InterPro" id="IPR000757">
    <property type="entry name" value="Beta-glucanase-like"/>
</dbReference>
<dbReference type="EC" id="3.2.-.-" evidence="14"/>
<keyword evidence="4" id="KW-0328">Glycosyltransferase</keyword>
<keyword evidence="3" id="KW-0336">GPI-anchor</keyword>
<dbReference type="Gene3D" id="2.60.120.200">
    <property type="match status" value="1"/>
</dbReference>
<evidence type="ECO:0000256" key="5">
    <source>
        <dbReference type="ARBA" id="ARBA00022679"/>
    </source>
</evidence>
<evidence type="ECO:0000256" key="14">
    <source>
        <dbReference type="PIRNR" id="PIRNR037299"/>
    </source>
</evidence>
<dbReference type="EMBL" id="OX291495">
    <property type="protein sequence ID" value="CAI1942038.1"/>
    <property type="molecule type" value="Genomic_DNA"/>
</dbReference>
<proteinExistence type="inferred from homology"/>
<reference evidence="17" key="1">
    <citation type="submission" date="2022-08" db="EMBL/GenBank/DDBJ databases">
        <authorList>
            <person name="Byrne P K."/>
        </authorList>
    </citation>
    <scope>NUCLEOTIDE SEQUENCE</scope>
    <source>
        <strain evidence="17">UCD650</strain>
    </source>
</reference>
<dbReference type="Pfam" id="PF00722">
    <property type="entry name" value="Glyco_hydro_16"/>
    <property type="match status" value="1"/>
</dbReference>
<keyword evidence="10" id="KW-0449">Lipoprotein</keyword>
<keyword evidence="5" id="KW-0808">Transferase</keyword>
<keyword evidence="8 14" id="KW-0472">Membrane</keyword>
<keyword evidence="12" id="KW-0961">Cell wall biogenesis/degradation</keyword>
<keyword evidence="7 14" id="KW-0378">Hydrolase</keyword>
<evidence type="ECO:0000256" key="15">
    <source>
        <dbReference type="SAM" id="MobiDB-lite"/>
    </source>
</evidence>
<dbReference type="PANTHER" id="PTHR10963:SF22">
    <property type="entry name" value="GLYCOSIDASE CRH2-RELATED"/>
    <property type="match status" value="1"/>
</dbReference>
<evidence type="ECO:0000256" key="11">
    <source>
        <dbReference type="ARBA" id="ARBA00023295"/>
    </source>
</evidence>
<protein>
    <recommendedName>
        <fullName evidence="14">Crh-like protein</fullName>
        <ecNumber evidence="14">3.2.-.-</ecNumber>
    </recommendedName>
</protein>
<keyword evidence="18" id="KW-1185">Reference proteome</keyword>
<dbReference type="Proteomes" id="UP001152964">
    <property type="component" value="Chromosome 5"/>
</dbReference>
<evidence type="ECO:0000256" key="4">
    <source>
        <dbReference type="ARBA" id="ARBA00022676"/>
    </source>
</evidence>
<evidence type="ECO:0000259" key="16">
    <source>
        <dbReference type="PROSITE" id="PS51762"/>
    </source>
</evidence>
<feature type="domain" description="GH16" evidence="16">
    <location>
        <begin position="87"/>
        <end position="304"/>
    </location>
</feature>
<organism evidence="17 18">
    <name type="scientific">Saccharomyces eubayanus</name>
    <name type="common">Yeast</name>
    <dbReference type="NCBI Taxonomy" id="1080349"/>
    <lineage>
        <taxon>Eukaryota</taxon>
        <taxon>Fungi</taxon>
        <taxon>Dikarya</taxon>
        <taxon>Ascomycota</taxon>
        <taxon>Saccharomycotina</taxon>
        <taxon>Saccharomycetes</taxon>
        <taxon>Saccharomycetales</taxon>
        <taxon>Saccharomycetaceae</taxon>
        <taxon>Saccharomyces</taxon>
    </lineage>
</organism>
<dbReference type="InterPro" id="IPR050546">
    <property type="entry name" value="Glycosyl_Hydrlase_16"/>
</dbReference>
<feature type="compositionally biased region" description="Low complexity" evidence="15">
    <location>
        <begin position="434"/>
        <end position="459"/>
    </location>
</feature>
<keyword evidence="9" id="KW-0325">Glycoprotein</keyword>
<dbReference type="InterPro" id="IPR013320">
    <property type="entry name" value="ConA-like_dom_sf"/>
</dbReference>
<name>A0ABN8VR96_SACEU</name>
<dbReference type="InterPro" id="IPR017168">
    <property type="entry name" value="CHR-like"/>
</dbReference>
<sequence>MRPFFWEAFFNSLSYRLKINITFTMAIVRNWLFCLVGVFSFVLRVEASTYCNATQACPQDKPCCSQFGECGTGQYCLNNCDVRYSFSQDSCMPVPICKSSSTKFNDYSSKMGNADVFLGNVSEADWLYSGRVLDYDDEESLILAMPKNSGGTIISSTRAVWYGKVSARIKTSHLAGVITAFILYSGAGDEIDYEFVGADLETVQTNYYWESVLNFTNSANISTTDTFDNFHTYEMDWHEDYVTWSIDNVVGRTLFKNETYNSTTNSYHYPQTPSKVDISIWPGGNSTNAPGTIAWSGGEINWDAPDISDPGYYYAIVNEINITCYDPPSTVKKNGTSAYIYTSSDEFLEKDIAITDDEVMMDTDGGSGLDPHKGATTSSVQKTSSSTSASSKSSSEASSSHSTSTKKGSKTTSASSSSTSSSSSSTKKGDKDISASTSLVSPSSSGAASSSTGSASSAGMGANVATNWGLTAVCVVLGYII</sequence>
<dbReference type="SUPFAM" id="SSF49899">
    <property type="entry name" value="Concanavalin A-like lectins/glucanases"/>
    <property type="match status" value="1"/>
</dbReference>
<evidence type="ECO:0000256" key="8">
    <source>
        <dbReference type="ARBA" id="ARBA00023136"/>
    </source>
</evidence>
<evidence type="ECO:0000256" key="12">
    <source>
        <dbReference type="ARBA" id="ARBA00023316"/>
    </source>
</evidence>
<comment type="catalytic activity">
    <reaction evidence="1">
        <text>Random endo-hydrolysis of N-acetyl-beta-D-glucosaminide (1-&gt;4)-beta-linkages in chitin and chitodextrins.</text>
        <dbReference type="EC" id="3.2.1.14"/>
    </reaction>
</comment>
<keyword evidence="6" id="KW-0732">Signal</keyword>
<evidence type="ECO:0000313" key="18">
    <source>
        <dbReference type="Proteomes" id="UP001152964"/>
    </source>
</evidence>
<accession>A0ABN8VR96</accession>
<evidence type="ECO:0000256" key="13">
    <source>
        <dbReference type="ARBA" id="ARBA00038074"/>
    </source>
</evidence>
<evidence type="ECO:0000256" key="7">
    <source>
        <dbReference type="ARBA" id="ARBA00022801"/>
    </source>
</evidence>
<feature type="region of interest" description="Disordered" evidence="15">
    <location>
        <begin position="360"/>
        <end position="459"/>
    </location>
</feature>
<comment type="subcellular location">
    <subcellularLocation>
        <location evidence="2">Membrane</location>
        <topology evidence="2">Lipid-anchor</topology>
        <topology evidence="2">GPI-anchor</topology>
    </subcellularLocation>
</comment>
<dbReference type="PIRSF" id="PIRSF037299">
    <property type="entry name" value="Glycosidase_CRH1_prd"/>
    <property type="match status" value="1"/>
</dbReference>
<dbReference type="PROSITE" id="PS51762">
    <property type="entry name" value="GH16_2"/>
    <property type="match status" value="1"/>
</dbReference>
<keyword evidence="11" id="KW-0326">Glycosidase</keyword>
<dbReference type="PANTHER" id="PTHR10963">
    <property type="entry name" value="GLYCOSYL HYDROLASE-RELATED"/>
    <property type="match status" value="1"/>
</dbReference>
<comment type="similarity">
    <text evidence="13">Belongs to the glycosyl hydrolase 16 family. CRH1 subfamily.</text>
</comment>
<evidence type="ECO:0000256" key="3">
    <source>
        <dbReference type="ARBA" id="ARBA00022622"/>
    </source>
</evidence>
<dbReference type="CDD" id="cd06923">
    <property type="entry name" value="ChtBD1_GH16"/>
    <property type="match status" value="1"/>
</dbReference>
<feature type="compositionally biased region" description="Low complexity" evidence="15">
    <location>
        <begin position="375"/>
        <end position="426"/>
    </location>
</feature>
<evidence type="ECO:0000256" key="10">
    <source>
        <dbReference type="ARBA" id="ARBA00023288"/>
    </source>
</evidence>
<dbReference type="CDD" id="cd02183">
    <property type="entry name" value="GH16_fungal_CRH1_transglycosylase"/>
    <property type="match status" value="1"/>
</dbReference>
<evidence type="ECO:0000256" key="6">
    <source>
        <dbReference type="ARBA" id="ARBA00022729"/>
    </source>
</evidence>
<evidence type="ECO:0000313" key="17">
    <source>
        <dbReference type="EMBL" id="CAI1942038.1"/>
    </source>
</evidence>
<evidence type="ECO:0000256" key="9">
    <source>
        <dbReference type="ARBA" id="ARBA00023180"/>
    </source>
</evidence>
<evidence type="ECO:0000256" key="1">
    <source>
        <dbReference type="ARBA" id="ARBA00000822"/>
    </source>
</evidence>